<protein>
    <submittedName>
        <fullName evidence="1">Uncharacterized protein</fullName>
    </submittedName>
</protein>
<dbReference type="EMBL" id="MT141781">
    <property type="protein sequence ID" value="QJA70296.1"/>
    <property type="molecule type" value="Genomic_DNA"/>
</dbReference>
<reference evidence="1" key="1">
    <citation type="submission" date="2020-03" db="EMBL/GenBank/DDBJ databases">
        <title>The deep terrestrial virosphere.</title>
        <authorList>
            <person name="Holmfeldt K."/>
            <person name="Nilsson E."/>
            <person name="Simone D."/>
            <person name="Lopez-Fernandez M."/>
            <person name="Wu X."/>
            <person name="de Brujin I."/>
            <person name="Lundin D."/>
            <person name="Andersson A."/>
            <person name="Bertilsson S."/>
            <person name="Dopson M."/>
        </authorList>
    </citation>
    <scope>NUCLEOTIDE SEQUENCE</scope>
    <source>
        <strain evidence="1">MM415A03823</strain>
    </source>
</reference>
<dbReference type="AlphaFoldDB" id="A0A6M3JKC8"/>
<gene>
    <name evidence="1" type="ORF">MM415A03823_0003</name>
</gene>
<proteinExistence type="predicted"/>
<evidence type="ECO:0000313" key="1">
    <source>
        <dbReference type="EMBL" id="QJA70296.1"/>
    </source>
</evidence>
<sequence>MACKCVSCPECGGSGIVWVSFSGKYMGKHRCDDLDEMERCDFCYGSGISEECDECLDAWYDDECDEY</sequence>
<organism evidence="1">
    <name type="scientific">viral metagenome</name>
    <dbReference type="NCBI Taxonomy" id="1070528"/>
    <lineage>
        <taxon>unclassified sequences</taxon>
        <taxon>metagenomes</taxon>
        <taxon>organismal metagenomes</taxon>
    </lineage>
</organism>
<accession>A0A6M3JKC8</accession>
<name>A0A6M3JKC8_9ZZZZ</name>